<evidence type="ECO:0000256" key="3">
    <source>
        <dbReference type="ARBA" id="ARBA00022741"/>
    </source>
</evidence>
<dbReference type="EC" id="6.1.1.19" evidence="1"/>
<dbReference type="InterPro" id="IPR001278">
    <property type="entry name" value="Arg-tRNA-ligase"/>
</dbReference>
<evidence type="ECO:0000313" key="10">
    <source>
        <dbReference type="Proteomes" id="UP000265719"/>
    </source>
</evidence>
<dbReference type="SUPFAM" id="SSF47323">
    <property type="entry name" value="Anticodon-binding domain of a subclass of class I aminoacyl-tRNA synthetases"/>
    <property type="match status" value="1"/>
</dbReference>
<protein>
    <recommendedName>
        <fullName evidence="1">arginine--tRNA ligase</fullName>
        <ecNumber evidence="1">6.1.1.19</ecNumber>
    </recommendedName>
</protein>
<name>A0AA97M6G1_9ACTN</name>
<dbReference type="Pfam" id="PF05746">
    <property type="entry name" value="DALR_1"/>
    <property type="match status" value="1"/>
</dbReference>
<gene>
    <name evidence="9" type="ORF">NI17_015000</name>
</gene>
<keyword evidence="10" id="KW-1185">Reference proteome</keyword>
<proteinExistence type="predicted"/>
<dbReference type="GO" id="GO:0006420">
    <property type="term" value="P:arginyl-tRNA aminoacylation"/>
    <property type="evidence" value="ECO:0007669"/>
    <property type="project" value="InterPro"/>
</dbReference>
<dbReference type="GO" id="GO:0005737">
    <property type="term" value="C:cytoplasm"/>
    <property type="evidence" value="ECO:0007669"/>
    <property type="project" value="InterPro"/>
</dbReference>
<dbReference type="Proteomes" id="UP000265719">
    <property type="component" value="Chromosome"/>
</dbReference>
<evidence type="ECO:0000313" key="9">
    <source>
        <dbReference type="EMBL" id="UOE22067.1"/>
    </source>
</evidence>
<dbReference type="PANTHER" id="PTHR11956:SF5">
    <property type="entry name" value="ARGININE--TRNA LIGASE, CYTOPLASMIC"/>
    <property type="match status" value="1"/>
</dbReference>
<dbReference type="SMART" id="SM00836">
    <property type="entry name" value="DALR_1"/>
    <property type="match status" value="1"/>
</dbReference>
<evidence type="ECO:0000256" key="1">
    <source>
        <dbReference type="ARBA" id="ARBA00012837"/>
    </source>
</evidence>
<dbReference type="InterPro" id="IPR005148">
    <property type="entry name" value="Arg-tRNA-synth_N"/>
</dbReference>
<dbReference type="InterPro" id="IPR009080">
    <property type="entry name" value="tRNAsynth_Ia_anticodon-bd"/>
</dbReference>
<accession>A0AA97M6G1</accession>
<evidence type="ECO:0000256" key="5">
    <source>
        <dbReference type="ARBA" id="ARBA00049339"/>
    </source>
</evidence>
<dbReference type="InterPro" id="IPR036695">
    <property type="entry name" value="Arg-tRNA-synth_N_sf"/>
</dbReference>
<evidence type="ECO:0000256" key="2">
    <source>
        <dbReference type="ARBA" id="ARBA00022598"/>
    </source>
</evidence>
<dbReference type="GO" id="GO:0004814">
    <property type="term" value="F:arginine-tRNA ligase activity"/>
    <property type="evidence" value="ECO:0007669"/>
    <property type="project" value="UniProtKB-EC"/>
</dbReference>
<evidence type="ECO:0000256" key="6">
    <source>
        <dbReference type="SAM" id="MobiDB-lite"/>
    </source>
</evidence>
<dbReference type="Gene3D" id="1.10.730.10">
    <property type="entry name" value="Isoleucyl-tRNA Synthetase, Domain 1"/>
    <property type="match status" value="1"/>
</dbReference>
<evidence type="ECO:0000256" key="4">
    <source>
        <dbReference type="ARBA" id="ARBA00022840"/>
    </source>
</evidence>
<feature type="region of interest" description="Disordered" evidence="6">
    <location>
        <begin position="30"/>
        <end position="61"/>
    </location>
</feature>
<dbReference type="AlphaFoldDB" id="A0AA97M6G1"/>
<keyword evidence="3" id="KW-0547">Nucleotide-binding</keyword>
<keyword evidence="4" id="KW-0067">ATP-binding</keyword>
<feature type="domain" description="DALR anticodon binding" evidence="7">
    <location>
        <begin position="257"/>
        <end position="390"/>
    </location>
</feature>
<dbReference type="PANTHER" id="PTHR11956">
    <property type="entry name" value="ARGINYL-TRNA SYNTHETASE"/>
    <property type="match status" value="1"/>
</dbReference>
<dbReference type="Gene3D" id="3.30.1360.70">
    <property type="entry name" value="Arginyl tRNA synthetase N-terminal domain"/>
    <property type="match status" value="1"/>
</dbReference>
<organism evidence="9 10">
    <name type="scientific">Thermobifida halotolerans</name>
    <dbReference type="NCBI Taxonomy" id="483545"/>
    <lineage>
        <taxon>Bacteria</taxon>
        <taxon>Bacillati</taxon>
        <taxon>Actinomycetota</taxon>
        <taxon>Actinomycetes</taxon>
        <taxon>Streptosporangiales</taxon>
        <taxon>Nocardiopsidaceae</taxon>
        <taxon>Thermobifida</taxon>
    </lineage>
</organism>
<sequence>MTVAAPAPAAAAPRELDGLLRRACAAATGIPSGELPDAPTRRSANTPGEYTSALPLRLAGPTGRDARDLAADVAARLRHCPQVVDARVDGPGFVTVALRPAARAALAPAVAGDPGGHLLGLPPRHRRSGRADLPPGWALSSLERAPDPAGARAWARADARRRLALAVGTATAADVAAALAEPTETGWRDVPQDASVGETARLLALTGTAGARVAFCRSAADQVRPGETTGPDLPALPTPEHPGAWARATHANPAFAVRYAHAHARTACERWAAALGRTRAPAHRTLTEAETAALTDPAAERLLGALFDAPAALQAATRRNQPHILVRYLEGLAAAYHDWWESHDVLSGRAADTHGPRAETTAARLDACAAVAGVLHAGLALVGVSAPTRL</sequence>
<dbReference type="SMART" id="SM01016">
    <property type="entry name" value="Arg_tRNA_synt_N"/>
    <property type="match status" value="1"/>
</dbReference>
<reference evidence="9" key="1">
    <citation type="submission" date="2020-10" db="EMBL/GenBank/DDBJ databases">
        <title>De novo genome project of the cellulose decomposer Thermobifida halotolerans type strain.</title>
        <authorList>
            <person name="Nagy I."/>
            <person name="Horvath B."/>
            <person name="Kukolya J."/>
            <person name="Nagy I."/>
            <person name="Orsini M."/>
        </authorList>
    </citation>
    <scope>NUCLEOTIDE SEQUENCE</scope>
    <source>
        <strain evidence="9">DSM 44931</strain>
    </source>
</reference>
<dbReference type="InterPro" id="IPR008909">
    <property type="entry name" value="DALR_anticod-bd"/>
</dbReference>
<dbReference type="GO" id="GO:0005524">
    <property type="term" value="F:ATP binding"/>
    <property type="evidence" value="ECO:0007669"/>
    <property type="project" value="UniProtKB-KW"/>
</dbReference>
<comment type="catalytic activity">
    <reaction evidence="5">
        <text>tRNA(Arg) + L-arginine + ATP = L-arginyl-tRNA(Arg) + AMP + diphosphate</text>
        <dbReference type="Rhea" id="RHEA:20301"/>
        <dbReference type="Rhea" id="RHEA-COMP:9658"/>
        <dbReference type="Rhea" id="RHEA-COMP:9673"/>
        <dbReference type="ChEBI" id="CHEBI:30616"/>
        <dbReference type="ChEBI" id="CHEBI:32682"/>
        <dbReference type="ChEBI" id="CHEBI:33019"/>
        <dbReference type="ChEBI" id="CHEBI:78442"/>
        <dbReference type="ChEBI" id="CHEBI:78513"/>
        <dbReference type="ChEBI" id="CHEBI:456215"/>
        <dbReference type="EC" id="6.1.1.19"/>
    </reaction>
</comment>
<dbReference type="KEGG" id="thao:NI17_015000"/>
<evidence type="ECO:0000259" key="8">
    <source>
        <dbReference type="SMART" id="SM01016"/>
    </source>
</evidence>
<keyword evidence="2" id="KW-0436">Ligase</keyword>
<evidence type="ECO:0000259" key="7">
    <source>
        <dbReference type="SMART" id="SM00836"/>
    </source>
</evidence>
<dbReference type="EMBL" id="CP063196">
    <property type="protein sequence ID" value="UOE22067.1"/>
    <property type="molecule type" value="Genomic_DNA"/>
</dbReference>
<feature type="domain" description="Arginyl tRNA synthetase N-terminal" evidence="8">
    <location>
        <begin position="14"/>
        <end position="98"/>
    </location>
</feature>